<gene>
    <name evidence="2" type="ORF">LTR32_007262</name>
</gene>
<dbReference type="EMBL" id="JAVRRR010001035">
    <property type="protein sequence ID" value="KAK5139721.1"/>
    <property type="molecule type" value="Genomic_DNA"/>
</dbReference>
<proteinExistence type="predicted"/>
<sequence length="363" mass="39206">MDPGCTSETSLSGTRPHTPPYTPYRNKGKRTRLTPRSDSPASSIHPTETVSPPKKHPSKRQATEEDSVRVEELAESDPAYLSDDVSIVYPASLEEASGLSTANSEYGDDELSSSASDMEAGGEVASEAGGNGITHRMSRLRCADEAEFEAGRMQRRLSKRMGSRVFKRSHSQSVKGPPEGMVEEVMDLEGMGDQDLEASARRLRRRVRGPKDGVMVGFEDVGPRRALDYGGVRAGEGMRLTPEQEGKSERKARRGEAEDPVVDVDEMITVHGSRKPSPDSTALASLHSTLNWCGTISRIDLPTTPSTVAAPKANPSDWSIRTASSRVLRISTCMDRKRVEIGVGVRAGAKKVVDVALGSQKSG</sequence>
<comment type="caution">
    <text evidence="2">The sequence shown here is derived from an EMBL/GenBank/DDBJ whole genome shotgun (WGS) entry which is preliminary data.</text>
</comment>
<feature type="region of interest" description="Disordered" evidence="1">
    <location>
        <begin position="159"/>
        <end position="180"/>
    </location>
</feature>
<accession>A0ABR0KXR2</accession>
<evidence type="ECO:0000313" key="3">
    <source>
        <dbReference type="Proteomes" id="UP001308179"/>
    </source>
</evidence>
<protein>
    <submittedName>
        <fullName evidence="2">Uncharacterized protein</fullName>
    </submittedName>
</protein>
<feature type="region of interest" description="Disordered" evidence="1">
    <location>
        <begin position="1"/>
        <end position="84"/>
    </location>
</feature>
<organism evidence="2 3">
    <name type="scientific">Rachicladosporium monterosium</name>
    <dbReference type="NCBI Taxonomy" id="1507873"/>
    <lineage>
        <taxon>Eukaryota</taxon>
        <taxon>Fungi</taxon>
        <taxon>Dikarya</taxon>
        <taxon>Ascomycota</taxon>
        <taxon>Pezizomycotina</taxon>
        <taxon>Dothideomycetes</taxon>
        <taxon>Dothideomycetidae</taxon>
        <taxon>Cladosporiales</taxon>
        <taxon>Cladosporiaceae</taxon>
        <taxon>Rachicladosporium</taxon>
    </lineage>
</organism>
<feature type="compositionally biased region" description="Basic and acidic residues" evidence="1">
    <location>
        <begin position="242"/>
        <end position="257"/>
    </location>
</feature>
<evidence type="ECO:0000313" key="2">
    <source>
        <dbReference type="EMBL" id="KAK5139721.1"/>
    </source>
</evidence>
<feature type="compositionally biased region" description="Basic residues" evidence="1">
    <location>
        <begin position="159"/>
        <end position="170"/>
    </location>
</feature>
<feature type="compositionally biased region" description="Low complexity" evidence="1">
    <location>
        <begin position="119"/>
        <end position="128"/>
    </location>
</feature>
<feature type="region of interest" description="Disordered" evidence="1">
    <location>
        <begin position="229"/>
        <end position="265"/>
    </location>
</feature>
<feature type="compositionally biased region" description="Basic and acidic residues" evidence="1">
    <location>
        <begin position="61"/>
        <end position="72"/>
    </location>
</feature>
<name>A0ABR0KXR2_9PEZI</name>
<feature type="region of interest" description="Disordered" evidence="1">
    <location>
        <begin position="96"/>
        <end position="133"/>
    </location>
</feature>
<dbReference type="Proteomes" id="UP001308179">
    <property type="component" value="Unassembled WGS sequence"/>
</dbReference>
<feature type="compositionally biased region" description="Polar residues" evidence="1">
    <location>
        <begin position="34"/>
        <end position="50"/>
    </location>
</feature>
<feature type="compositionally biased region" description="Polar residues" evidence="1">
    <location>
        <begin position="1"/>
        <end position="13"/>
    </location>
</feature>
<reference evidence="2 3" key="1">
    <citation type="submission" date="2023-08" db="EMBL/GenBank/DDBJ databases">
        <title>Black Yeasts Isolated from many extreme environments.</title>
        <authorList>
            <person name="Coleine C."/>
            <person name="Stajich J.E."/>
            <person name="Selbmann L."/>
        </authorList>
    </citation>
    <scope>NUCLEOTIDE SEQUENCE [LARGE SCALE GENOMIC DNA]</scope>
    <source>
        <strain evidence="2 3">CCFEE 5386</strain>
    </source>
</reference>
<evidence type="ECO:0000256" key="1">
    <source>
        <dbReference type="SAM" id="MobiDB-lite"/>
    </source>
</evidence>
<keyword evidence="3" id="KW-1185">Reference proteome</keyword>